<reference evidence="5 6" key="1">
    <citation type="submission" date="2019-07" db="EMBL/GenBank/DDBJ databases">
        <title>Genomes of sea-ice associated Colwellia species.</title>
        <authorList>
            <person name="Bowman J.P."/>
        </authorList>
    </citation>
    <scope>NUCLEOTIDE SEQUENCE [LARGE SCALE GENOMIC DNA]</scope>
    <source>
        <strain evidence="5 6">ACAM 459</strain>
    </source>
</reference>
<dbReference type="AlphaFoldDB" id="A0A5C6QAT8"/>
<dbReference type="GO" id="GO:0009307">
    <property type="term" value="P:DNA restriction-modification system"/>
    <property type="evidence" value="ECO:0007669"/>
    <property type="project" value="UniProtKB-KW"/>
</dbReference>
<keyword evidence="3" id="KW-0238">DNA-binding</keyword>
<dbReference type="Gene3D" id="3.90.220.20">
    <property type="entry name" value="DNA methylase specificity domains"/>
    <property type="match status" value="2"/>
</dbReference>
<evidence type="ECO:0000313" key="5">
    <source>
        <dbReference type="EMBL" id="TWX65938.1"/>
    </source>
</evidence>
<dbReference type="PANTHER" id="PTHR30408">
    <property type="entry name" value="TYPE-1 RESTRICTION ENZYME ECOKI SPECIFICITY PROTEIN"/>
    <property type="match status" value="1"/>
</dbReference>
<dbReference type="EMBL" id="VOLT01000009">
    <property type="protein sequence ID" value="TWX65938.1"/>
    <property type="molecule type" value="Genomic_DNA"/>
</dbReference>
<comment type="similarity">
    <text evidence="1">Belongs to the type-I restriction system S methylase family.</text>
</comment>
<dbReference type="InterPro" id="IPR044946">
    <property type="entry name" value="Restrct_endonuc_typeI_TRD_sf"/>
</dbReference>
<sequence>MTGRYQAYPEYKKSGVNWLESIPVHWEVRPLKYLSSCNDEVINEKTAPDHEVEYVDIGSVSAVDGISKTEKMVFGSAPSRARRKVKDGDVIVSTVRTYLEAIAPITNPPENMLVSTGFAVIRPNSNFDKGFASYCLRARGFIEEVVTRSVGVSYPAINSTDLINIKTPLIPINEQQKIANFLDHETAKTDTLIAKQEKLIELLKEKRQAVISHAVTRGLNPDIPMKDSGVEWLGEVPKHWGIGALKHIVKQKRNSMVDGPFGSSVNTTEDYVDEGIPVVRTVNITNKGFNKENLMFMREAKFRDLDRHAVYPNDVLFSKVGTIGNACLLPIDVPEAILSTTGSCKITVEEHDYIPSFLVWVIQSMNQQLMLIANSNVQPFLNMSNIKNLTIPMPPVREQKEIIETTITKLEIMDEAIIKSGSLRSVLKERKTALISAAVTGKIDVRDWQARIIKEEEVA</sequence>
<evidence type="ECO:0000313" key="6">
    <source>
        <dbReference type="Proteomes" id="UP000321822"/>
    </source>
</evidence>
<dbReference type="Gene3D" id="1.10.287.1120">
    <property type="entry name" value="Bipartite methylase S protein"/>
    <property type="match status" value="1"/>
</dbReference>
<dbReference type="Pfam" id="PF01420">
    <property type="entry name" value="Methylase_S"/>
    <property type="match status" value="2"/>
</dbReference>
<evidence type="ECO:0000256" key="3">
    <source>
        <dbReference type="ARBA" id="ARBA00023125"/>
    </source>
</evidence>
<feature type="domain" description="Type I restriction modification DNA specificity" evidence="4">
    <location>
        <begin position="267"/>
        <end position="404"/>
    </location>
</feature>
<dbReference type="SUPFAM" id="SSF116734">
    <property type="entry name" value="DNA methylase specificity domain"/>
    <property type="match status" value="2"/>
</dbReference>
<dbReference type="OrthoDB" id="9798929at2"/>
<dbReference type="Proteomes" id="UP000321822">
    <property type="component" value="Unassembled WGS sequence"/>
</dbReference>
<accession>A0A5C6QAT8</accession>
<keyword evidence="6" id="KW-1185">Reference proteome</keyword>
<evidence type="ECO:0000256" key="1">
    <source>
        <dbReference type="ARBA" id="ARBA00010923"/>
    </source>
</evidence>
<proteinExistence type="inferred from homology"/>
<protein>
    <submittedName>
        <fullName evidence="5">Restriction endonuclease subunit S</fullName>
    </submittedName>
</protein>
<keyword evidence="5" id="KW-0255">Endonuclease</keyword>
<evidence type="ECO:0000256" key="2">
    <source>
        <dbReference type="ARBA" id="ARBA00022747"/>
    </source>
</evidence>
<keyword evidence="5" id="KW-0540">Nuclease</keyword>
<dbReference type="InterPro" id="IPR000055">
    <property type="entry name" value="Restrct_endonuc_typeI_TRD"/>
</dbReference>
<name>A0A5C6QAT8_9GAMM</name>
<gene>
    <name evidence="5" type="ORF">ESZ36_16680</name>
</gene>
<keyword evidence="2" id="KW-0680">Restriction system</keyword>
<dbReference type="RefSeq" id="WP_146789952.1">
    <property type="nucleotide sequence ID" value="NZ_VOLT01000009.1"/>
</dbReference>
<dbReference type="GO" id="GO:0003677">
    <property type="term" value="F:DNA binding"/>
    <property type="evidence" value="ECO:0007669"/>
    <property type="project" value="UniProtKB-KW"/>
</dbReference>
<feature type="domain" description="Type I restriction modification DNA specificity" evidence="4">
    <location>
        <begin position="45"/>
        <end position="201"/>
    </location>
</feature>
<keyword evidence="5" id="KW-0378">Hydrolase</keyword>
<dbReference type="InterPro" id="IPR052021">
    <property type="entry name" value="Type-I_RS_S_subunit"/>
</dbReference>
<dbReference type="GO" id="GO:0004519">
    <property type="term" value="F:endonuclease activity"/>
    <property type="evidence" value="ECO:0007669"/>
    <property type="project" value="UniProtKB-KW"/>
</dbReference>
<organism evidence="5 6">
    <name type="scientific">Colwellia demingiae</name>
    <dbReference type="NCBI Taxonomy" id="89401"/>
    <lineage>
        <taxon>Bacteria</taxon>
        <taxon>Pseudomonadati</taxon>
        <taxon>Pseudomonadota</taxon>
        <taxon>Gammaproteobacteria</taxon>
        <taxon>Alteromonadales</taxon>
        <taxon>Colwelliaceae</taxon>
        <taxon>Colwellia</taxon>
    </lineage>
</organism>
<evidence type="ECO:0000259" key="4">
    <source>
        <dbReference type="Pfam" id="PF01420"/>
    </source>
</evidence>
<dbReference type="PANTHER" id="PTHR30408:SF12">
    <property type="entry name" value="TYPE I RESTRICTION ENZYME MJAVIII SPECIFICITY SUBUNIT"/>
    <property type="match status" value="1"/>
</dbReference>
<comment type="caution">
    <text evidence="5">The sequence shown here is derived from an EMBL/GenBank/DDBJ whole genome shotgun (WGS) entry which is preliminary data.</text>
</comment>